<feature type="domain" description="Glycosyl transferase family 1" evidence="1">
    <location>
        <begin position="227"/>
        <end position="393"/>
    </location>
</feature>
<dbReference type="InterPro" id="IPR050194">
    <property type="entry name" value="Glycosyltransferase_grp1"/>
</dbReference>
<evidence type="ECO:0000313" key="3">
    <source>
        <dbReference type="Proteomes" id="UP001158067"/>
    </source>
</evidence>
<dbReference type="PANTHER" id="PTHR45947:SF14">
    <property type="entry name" value="SLL1723 PROTEIN"/>
    <property type="match status" value="1"/>
</dbReference>
<reference evidence="2 3" key="1">
    <citation type="submission" date="2017-05" db="EMBL/GenBank/DDBJ databases">
        <authorList>
            <person name="Varghese N."/>
            <person name="Submissions S."/>
        </authorList>
    </citation>
    <scope>NUCLEOTIDE SEQUENCE [LARGE SCALE GENOMIC DNA]</scope>
    <source>
        <strain evidence="2 3">DSM 25457</strain>
    </source>
</reference>
<dbReference type="PANTHER" id="PTHR45947">
    <property type="entry name" value="SULFOQUINOVOSYL TRANSFERASE SQD2"/>
    <property type="match status" value="1"/>
</dbReference>
<dbReference type="RefSeq" id="WP_283433289.1">
    <property type="nucleotide sequence ID" value="NZ_FXUG01000007.1"/>
</dbReference>
<dbReference type="Proteomes" id="UP001158067">
    <property type="component" value="Unassembled WGS sequence"/>
</dbReference>
<sequence length="420" mass="47067">MTTNNSELLPIKVLMVVDNAGHTTEVFIRNEIKFLSEQIDTLHVLSGPIKNIEYDSVQNHVLEHLLEHSPVPIGIPSILLALPSLAAQVLRYPGLARFAIRNLTTPRETLINLFRYGPIADKLNTEYDIVHIQFAHMLYDVQNLRQAGVIHARKLACSFRGHDISKRHLVHRLKRYISSKESIDLYLPVSELFRKELISMGACPESVITKYSPIDVEGINPAILDENKFHNEEAINIVTCGRLIETKGFDLLIAAAATLRDRHNIKIWIIGDGPNRDQINDQIARLNLTSMVTLLGALPHEEVLKRISSAAVFILCSRRAEDGDREGIPNVLKEAMALRTLTVASDHSGIPELIENNETGFLFSEDSVQSLIDCLENVLSMPRQEKDRITRSAQEYVTAKFSMLTCGNVQLAAYRGALTN</sequence>
<proteinExistence type="predicted"/>
<dbReference type="EMBL" id="FXUG01000007">
    <property type="protein sequence ID" value="SMP62065.1"/>
    <property type="molecule type" value="Genomic_DNA"/>
</dbReference>
<evidence type="ECO:0000259" key="1">
    <source>
        <dbReference type="Pfam" id="PF00534"/>
    </source>
</evidence>
<gene>
    <name evidence="2" type="ORF">SAMN06265222_107222</name>
</gene>
<protein>
    <submittedName>
        <fullName evidence="2">Glycosyltransferase involved in cell wall bisynthesis</fullName>
    </submittedName>
</protein>
<keyword evidence="3" id="KW-1185">Reference proteome</keyword>
<dbReference type="InterPro" id="IPR001296">
    <property type="entry name" value="Glyco_trans_1"/>
</dbReference>
<accession>A0ABY1Q9B3</accession>
<dbReference type="SUPFAM" id="SSF53756">
    <property type="entry name" value="UDP-Glycosyltransferase/glycogen phosphorylase"/>
    <property type="match status" value="1"/>
</dbReference>
<dbReference type="Gene3D" id="3.40.50.2000">
    <property type="entry name" value="Glycogen Phosphorylase B"/>
    <property type="match status" value="2"/>
</dbReference>
<comment type="caution">
    <text evidence="2">The sequence shown here is derived from an EMBL/GenBank/DDBJ whole genome shotgun (WGS) entry which is preliminary data.</text>
</comment>
<name>A0ABY1Q9B3_9BACT</name>
<organism evidence="2 3">
    <name type="scientific">Neorhodopirellula lusitana</name>
    <dbReference type="NCBI Taxonomy" id="445327"/>
    <lineage>
        <taxon>Bacteria</taxon>
        <taxon>Pseudomonadati</taxon>
        <taxon>Planctomycetota</taxon>
        <taxon>Planctomycetia</taxon>
        <taxon>Pirellulales</taxon>
        <taxon>Pirellulaceae</taxon>
        <taxon>Neorhodopirellula</taxon>
    </lineage>
</organism>
<evidence type="ECO:0000313" key="2">
    <source>
        <dbReference type="EMBL" id="SMP62065.1"/>
    </source>
</evidence>
<dbReference type="Pfam" id="PF00534">
    <property type="entry name" value="Glycos_transf_1"/>
    <property type="match status" value="1"/>
</dbReference>